<name>A0A183GQH8_HELPZ</name>
<keyword evidence="1" id="KW-1133">Transmembrane helix</keyword>
<evidence type="ECO:0000313" key="5">
    <source>
        <dbReference type="WBParaSite" id="HPBE_0002494801-mRNA-1"/>
    </source>
</evidence>
<dbReference type="AlphaFoldDB" id="A0A183GQH8"/>
<dbReference type="Gene3D" id="3.40.50.1820">
    <property type="entry name" value="alpha/beta hydrolase"/>
    <property type="match status" value="1"/>
</dbReference>
<keyword evidence="4" id="KW-1185">Reference proteome</keyword>
<sequence length="169" mass="19546">MKDHLLDLVKKHDGFRIWTTGYSLGGSLASMTAVYLAKKDLVDRHLIRLVTFGEPRTGNVAFARAVEKYIRFRYRVVKGDDFIASVPRSPDPSTVIGGSLFYRQPLFYRYLVHYNNKMQKDDQFVICGLSDDYGCRNTHKSFSMADHTSYFNLNREQFIKNGCPRDLVF</sequence>
<dbReference type="SUPFAM" id="SSF53474">
    <property type="entry name" value="alpha/beta-Hydrolases"/>
    <property type="match status" value="1"/>
</dbReference>
<dbReference type="Pfam" id="PF01764">
    <property type="entry name" value="Lipase_3"/>
    <property type="match status" value="1"/>
</dbReference>
<keyword evidence="1" id="KW-0472">Membrane</keyword>
<dbReference type="OrthoDB" id="426718at2759"/>
<dbReference type="EMBL" id="UZAH01037107">
    <property type="protein sequence ID" value="VDP48186.1"/>
    <property type="molecule type" value="Genomic_DNA"/>
</dbReference>
<dbReference type="CDD" id="cd00519">
    <property type="entry name" value="Lipase_3"/>
    <property type="match status" value="1"/>
</dbReference>
<dbReference type="Proteomes" id="UP000050761">
    <property type="component" value="Unassembled WGS sequence"/>
</dbReference>
<feature type="transmembrane region" description="Helical" evidence="1">
    <location>
        <begin position="15"/>
        <end position="37"/>
    </location>
</feature>
<evidence type="ECO:0000259" key="2">
    <source>
        <dbReference type="Pfam" id="PF01764"/>
    </source>
</evidence>
<protein>
    <submittedName>
        <fullName evidence="5">Lipase_3 domain-containing protein</fullName>
    </submittedName>
</protein>
<accession>A0A183GQH8</accession>
<dbReference type="WBParaSite" id="HPBE_0002494801-mRNA-1">
    <property type="protein sequence ID" value="HPBE_0002494801-mRNA-1"/>
    <property type="gene ID" value="HPBE_0002494801"/>
</dbReference>
<dbReference type="InterPro" id="IPR002921">
    <property type="entry name" value="Fungal_lipase-type"/>
</dbReference>
<dbReference type="PANTHER" id="PTHR45908:SF15">
    <property type="entry name" value="FUNGAL LIPASE-LIKE DOMAIN-CONTAINING PROTEIN"/>
    <property type="match status" value="1"/>
</dbReference>
<gene>
    <name evidence="3" type="ORF">HPBE_LOCUS24947</name>
</gene>
<feature type="domain" description="Fungal lipase-type" evidence="2">
    <location>
        <begin position="1"/>
        <end position="87"/>
    </location>
</feature>
<dbReference type="GO" id="GO:0006629">
    <property type="term" value="P:lipid metabolic process"/>
    <property type="evidence" value="ECO:0007669"/>
    <property type="project" value="InterPro"/>
</dbReference>
<accession>A0A3P8HY25</accession>
<evidence type="ECO:0000313" key="3">
    <source>
        <dbReference type="EMBL" id="VDP48186.1"/>
    </source>
</evidence>
<dbReference type="PANTHER" id="PTHR45908">
    <property type="entry name" value="PROTEIN CBG11750-RELATED"/>
    <property type="match status" value="1"/>
</dbReference>
<evidence type="ECO:0000313" key="4">
    <source>
        <dbReference type="Proteomes" id="UP000050761"/>
    </source>
</evidence>
<evidence type="ECO:0000256" key="1">
    <source>
        <dbReference type="SAM" id="Phobius"/>
    </source>
</evidence>
<proteinExistence type="predicted"/>
<organism evidence="4 5">
    <name type="scientific">Heligmosomoides polygyrus</name>
    <name type="common">Parasitic roundworm</name>
    <dbReference type="NCBI Taxonomy" id="6339"/>
    <lineage>
        <taxon>Eukaryota</taxon>
        <taxon>Metazoa</taxon>
        <taxon>Ecdysozoa</taxon>
        <taxon>Nematoda</taxon>
        <taxon>Chromadorea</taxon>
        <taxon>Rhabditida</taxon>
        <taxon>Rhabditina</taxon>
        <taxon>Rhabditomorpha</taxon>
        <taxon>Strongyloidea</taxon>
        <taxon>Heligmosomidae</taxon>
        <taxon>Heligmosomoides</taxon>
    </lineage>
</organism>
<dbReference type="InterPro" id="IPR029058">
    <property type="entry name" value="AB_hydrolase_fold"/>
</dbReference>
<keyword evidence="1" id="KW-0812">Transmembrane</keyword>
<reference evidence="3 4" key="1">
    <citation type="submission" date="2018-11" db="EMBL/GenBank/DDBJ databases">
        <authorList>
            <consortium name="Pathogen Informatics"/>
        </authorList>
    </citation>
    <scope>NUCLEOTIDE SEQUENCE [LARGE SCALE GENOMIC DNA]</scope>
</reference>
<reference evidence="5" key="2">
    <citation type="submission" date="2019-09" db="UniProtKB">
        <authorList>
            <consortium name="WormBaseParasite"/>
        </authorList>
    </citation>
    <scope>IDENTIFICATION</scope>
</reference>